<dbReference type="OrthoDB" id="3153758at2759"/>
<keyword evidence="5" id="KW-1185">Reference proteome</keyword>
<dbReference type="Proteomes" id="UP000054166">
    <property type="component" value="Unassembled WGS sequence"/>
</dbReference>
<evidence type="ECO:0000256" key="2">
    <source>
        <dbReference type="SAM" id="MobiDB-lite"/>
    </source>
</evidence>
<dbReference type="InParanoid" id="A0A0C3FGU5"/>
<protein>
    <submittedName>
        <fullName evidence="4">Uncharacterized protein</fullName>
    </submittedName>
</protein>
<sequence length="277" mass="32804">MRLSDSPPAYQPTSPAFCPGYDSEEPSHNTPTSETTPLIGQRTKRDKTLVLIIFIVFILVFLVFGRPYLQSSIARERANWDRELNEKKRHERLRQEEWKKTQEKERLREEQWQREEEQRESLGLYWAEPEGNAHCSAYNTRDYMARLLNTVPYNYNWLKPCEEIPITIHNKSIRTTRCEIKSDSSGEVYGHWRVDFNEPMCTPYWNQFKDNGCTAEGSRRRRIEAHLQDIHWGEDWEKLCASAPYEFYGRHFDHPDSCANRGIYGIFGIWDIDDPSC</sequence>
<dbReference type="STRING" id="765440.A0A0C3FGU5"/>
<feature type="region of interest" description="Disordered" evidence="2">
    <location>
        <begin position="1"/>
        <end position="40"/>
    </location>
</feature>
<accession>A0A0C3FGU5</accession>
<organism evidence="4 5">
    <name type="scientific">Piloderma croceum (strain F 1598)</name>
    <dbReference type="NCBI Taxonomy" id="765440"/>
    <lineage>
        <taxon>Eukaryota</taxon>
        <taxon>Fungi</taxon>
        <taxon>Dikarya</taxon>
        <taxon>Basidiomycota</taxon>
        <taxon>Agaricomycotina</taxon>
        <taxon>Agaricomycetes</taxon>
        <taxon>Agaricomycetidae</taxon>
        <taxon>Atheliales</taxon>
        <taxon>Atheliaceae</taxon>
        <taxon>Piloderma</taxon>
    </lineage>
</organism>
<name>A0A0C3FGU5_PILCF</name>
<gene>
    <name evidence="4" type="ORF">PILCRDRAFT_823917</name>
</gene>
<evidence type="ECO:0000313" key="5">
    <source>
        <dbReference type="Proteomes" id="UP000054166"/>
    </source>
</evidence>
<feature type="compositionally biased region" description="Polar residues" evidence="2">
    <location>
        <begin position="28"/>
        <end position="38"/>
    </location>
</feature>
<reference evidence="5" key="2">
    <citation type="submission" date="2015-01" db="EMBL/GenBank/DDBJ databases">
        <title>Evolutionary Origins and Diversification of the Mycorrhizal Mutualists.</title>
        <authorList>
            <consortium name="DOE Joint Genome Institute"/>
            <consortium name="Mycorrhizal Genomics Consortium"/>
            <person name="Kohler A."/>
            <person name="Kuo A."/>
            <person name="Nagy L.G."/>
            <person name="Floudas D."/>
            <person name="Copeland A."/>
            <person name="Barry K.W."/>
            <person name="Cichocki N."/>
            <person name="Veneault-Fourrey C."/>
            <person name="LaButti K."/>
            <person name="Lindquist E.A."/>
            <person name="Lipzen A."/>
            <person name="Lundell T."/>
            <person name="Morin E."/>
            <person name="Murat C."/>
            <person name="Riley R."/>
            <person name="Ohm R."/>
            <person name="Sun H."/>
            <person name="Tunlid A."/>
            <person name="Henrissat B."/>
            <person name="Grigoriev I.V."/>
            <person name="Hibbett D.S."/>
            <person name="Martin F."/>
        </authorList>
    </citation>
    <scope>NUCLEOTIDE SEQUENCE [LARGE SCALE GENOMIC DNA]</scope>
    <source>
        <strain evidence="5">F 1598</strain>
    </source>
</reference>
<keyword evidence="1" id="KW-0175">Coiled coil</keyword>
<evidence type="ECO:0000313" key="4">
    <source>
        <dbReference type="EMBL" id="KIM79069.1"/>
    </source>
</evidence>
<keyword evidence="3" id="KW-0472">Membrane</keyword>
<keyword evidence="3" id="KW-0812">Transmembrane</keyword>
<evidence type="ECO:0000256" key="3">
    <source>
        <dbReference type="SAM" id="Phobius"/>
    </source>
</evidence>
<reference evidence="4 5" key="1">
    <citation type="submission" date="2014-04" db="EMBL/GenBank/DDBJ databases">
        <authorList>
            <consortium name="DOE Joint Genome Institute"/>
            <person name="Kuo A."/>
            <person name="Tarkka M."/>
            <person name="Buscot F."/>
            <person name="Kohler A."/>
            <person name="Nagy L.G."/>
            <person name="Floudas D."/>
            <person name="Copeland A."/>
            <person name="Barry K.W."/>
            <person name="Cichocki N."/>
            <person name="Veneault-Fourrey C."/>
            <person name="LaButti K."/>
            <person name="Lindquist E.A."/>
            <person name="Lipzen A."/>
            <person name="Lundell T."/>
            <person name="Morin E."/>
            <person name="Murat C."/>
            <person name="Sun H."/>
            <person name="Tunlid A."/>
            <person name="Henrissat B."/>
            <person name="Grigoriev I.V."/>
            <person name="Hibbett D.S."/>
            <person name="Martin F."/>
            <person name="Nordberg H.P."/>
            <person name="Cantor M.N."/>
            <person name="Hua S.X."/>
        </authorList>
    </citation>
    <scope>NUCLEOTIDE SEQUENCE [LARGE SCALE GENOMIC DNA]</scope>
    <source>
        <strain evidence="4 5">F 1598</strain>
    </source>
</reference>
<dbReference type="EMBL" id="KN833012">
    <property type="protein sequence ID" value="KIM79069.1"/>
    <property type="molecule type" value="Genomic_DNA"/>
</dbReference>
<feature type="transmembrane region" description="Helical" evidence="3">
    <location>
        <begin position="49"/>
        <end position="69"/>
    </location>
</feature>
<dbReference type="AlphaFoldDB" id="A0A0C3FGU5"/>
<dbReference type="HOGENOM" id="CLU_050250_3_0_1"/>
<proteinExistence type="predicted"/>
<evidence type="ECO:0000256" key="1">
    <source>
        <dbReference type="SAM" id="Coils"/>
    </source>
</evidence>
<feature type="coiled-coil region" evidence="1">
    <location>
        <begin position="90"/>
        <end position="120"/>
    </location>
</feature>
<keyword evidence="3" id="KW-1133">Transmembrane helix</keyword>